<proteinExistence type="predicted"/>
<dbReference type="EMBL" id="KZ989865">
    <property type="protein sequence ID" value="RKP25144.1"/>
    <property type="molecule type" value="Genomic_DNA"/>
</dbReference>
<organism evidence="1 2">
    <name type="scientific">Syncephalis pseudoplumigaleata</name>
    <dbReference type="NCBI Taxonomy" id="1712513"/>
    <lineage>
        <taxon>Eukaryota</taxon>
        <taxon>Fungi</taxon>
        <taxon>Fungi incertae sedis</taxon>
        <taxon>Zoopagomycota</taxon>
        <taxon>Zoopagomycotina</taxon>
        <taxon>Zoopagomycetes</taxon>
        <taxon>Zoopagales</taxon>
        <taxon>Piptocephalidaceae</taxon>
        <taxon>Syncephalis</taxon>
    </lineage>
</organism>
<protein>
    <recommendedName>
        <fullName evidence="3">Retrotransposon gag domain-containing protein</fullName>
    </recommendedName>
</protein>
<evidence type="ECO:0000313" key="1">
    <source>
        <dbReference type="EMBL" id="RKP25144.1"/>
    </source>
</evidence>
<keyword evidence="2" id="KW-1185">Reference proteome</keyword>
<dbReference type="OrthoDB" id="5569768at2759"/>
<evidence type="ECO:0008006" key="3">
    <source>
        <dbReference type="Google" id="ProtNLM"/>
    </source>
</evidence>
<sequence>MLAFYRKSSTTTPLRLAITRKPPVFVGEHEDDVEAWLDHFESCARNNGWPRCNWPRLAYLYLADTWQAWFSAHSHLAESRWRVFRRELSRAVGPPNRHQLLANTWRRFARKPDENAYAHAHRFYLSLLLQLAGPNRPELLDRYLVVIYRKTRAVVDDVGSELGKAVFCAFVEDDELVQDFDDLARQFERFRPQPPRPS</sequence>
<dbReference type="Proteomes" id="UP000278143">
    <property type="component" value="Unassembled WGS sequence"/>
</dbReference>
<gene>
    <name evidence="1" type="ORF">SYNPS1DRAFT_22852</name>
</gene>
<reference evidence="2" key="1">
    <citation type="journal article" date="2018" name="Nat. Microbiol.">
        <title>Leveraging single-cell genomics to expand the fungal tree of life.</title>
        <authorList>
            <person name="Ahrendt S.R."/>
            <person name="Quandt C.A."/>
            <person name="Ciobanu D."/>
            <person name="Clum A."/>
            <person name="Salamov A."/>
            <person name="Andreopoulos B."/>
            <person name="Cheng J.F."/>
            <person name="Woyke T."/>
            <person name="Pelin A."/>
            <person name="Henrissat B."/>
            <person name="Reynolds N.K."/>
            <person name="Benny G.L."/>
            <person name="Smith M.E."/>
            <person name="James T.Y."/>
            <person name="Grigoriev I.V."/>
        </authorList>
    </citation>
    <scope>NUCLEOTIDE SEQUENCE [LARGE SCALE GENOMIC DNA]</scope>
    <source>
        <strain evidence="2">Benny S71-1</strain>
    </source>
</reference>
<accession>A0A4P9YYL8</accession>
<dbReference type="AlphaFoldDB" id="A0A4P9YYL8"/>
<evidence type="ECO:0000313" key="2">
    <source>
        <dbReference type="Proteomes" id="UP000278143"/>
    </source>
</evidence>
<name>A0A4P9YYL8_9FUNG</name>